<sequence length="133" mass="14411">MGFFIDNMDWIVYNWNMKKYLTLKNLGWLLTAIVTFMLGMSGLTKITSAEQQVTNFTAMNLLPYMALVGVMEVVGVIALCIPRTSIYGAVILSSVMSGAVALHLSLMGGAGFLVPVILGAAAWAGHCLRTYTK</sequence>
<proteinExistence type="predicted"/>
<accession>A0A6J5L6E0</accession>
<gene>
    <name evidence="6" type="ORF">UFOVP117_167</name>
</gene>
<evidence type="ECO:0000256" key="3">
    <source>
        <dbReference type="ARBA" id="ARBA00022989"/>
    </source>
</evidence>
<organism evidence="6">
    <name type="scientific">uncultured Caudovirales phage</name>
    <dbReference type="NCBI Taxonomy" id="2100421"/>
    <lineage>
        <taxon>Viruses</taxon>
        <taxon>Duplodnaviria</taxon>
        <taxon>Heunggongvirae</taxon>
        <taxon>Uroviricota</taxon>
        <taxon>Caudoviricetes</taxon>
        <taxon>Peduoviridae</taxon>
        <taxon>Maltschvirus</taxon>
        <taxon>Maltschvirus maltsch</taxon>
    </lineage>
</organism>
<evidence type="ECO:0000256" key="4">
    <source>
        <dbReference type="ARBA" id="ARBA00023136"/>
    </source>
</evidence>
<keyword evidence="3 5" id="KW-1133">Transmembrane helix</keyword>
<evidence type="ECO:0000256" key="1">
    <source>
        <dbReference type="ARBA" id="ARBA00004141"/>
    </source>
</evidence>
<keyword evidence="4 5" id="KW-0472">Membrane</keyword>
<dbReference type="Pfam" id="PF13564">
    <property type="entry name" value="DoxX_2"/>
    <property type="match status" value="1"/>
</dbReference>
<feature type="transmembrane region" description="Helical" evidence="5">
    <location>
        <begin position="61"/>
        <end position="81"/>
    </location>
</feature>
<feature type="transmembrane region" description="Helical" evidence="5">
    <location>
        <begin position="86"/>
        <end position="106"/>
    </location>
</feature>
<evidence type="ECO:0000256" key="2">
    <source>
        <dbReference type="ARBA" id="ARBA00022692"/>
    </source>
</evidence>
<reference evidence="6" key="1">
    <citation type="submission" date="2020-04" db="EMBL/GenBank/DDBJ databases">
        <authorList>
            <person name="Chiriac C."/>
            <person name="Salcher M."/>
            <person name="Ghai R."/>
            <person name="Kavagutti S V."/>
        </authorList>
    </citation>
    <scope>NUCLEOTIDE SEQUENCE</scope>
</reference>
<dbReference type="InterPro" id="IPR032808">
    <property type="entry name" value="DoxX"/>
</dbReference>
<dbReference type="EMBL" id="LR796235">
    <property type="protein sequence ID" value="CAB4129924.1"/>
    <property type="molecule type" value="Genomic_DNA"/>
</dbReference>
<evidence type="ECO:0000313" key="6">
    <source>
        <dbReference type="EMBL" id="CAB4129924.1"/>
    </source>
</evidence>
<feature type="transmembrane region" description="Helical" evidence="5">
    <location>
        <begin position="112"/>
        <end position="131"/>
    </location>
</feature>
<evidence type="ECO:0000256" key="5">
    <source>
        <dbReference type="SAM" id="Phobius"/>
    </source>
</evidence>
<feature type="transmembrane region" description="Helical" evidence="5">
    <location>
        <begin position="21"/>
        <end position="41"/>
    </location>
</feature>
<keyword evidence="2 5" id="KW-0812">Transmembrane</keyword>
<dbReference type="GO" id="GO:0016020">
    <property type="term" value="C:membrane"/>
    <property type="evidence" value="ECO:0007669"/>
    <property type="project" value="UniProtKB-SubCell"/>
</dbReference>
<name>A0A6J5L6E0_9CAUD</name>
<comment type="subcellular location">
    <subcellularLocation>
        <location evidence="1">Membrane</location>
        <topology evidence="1">Multi-pass membrane protein</topology>
    </subcellularLocation>
</comment>
<protein>
    <submittedName>
        <fullName evidence="6">DoxX family</fullName>
    </submittedName>
</protein>